<evidence type="ECO:0000313" key="2">
    <source>
        <dbReference type="Proteomes" id="UP000095284"/>
    </source>
</evidence>
<reference evidence="3" key="1">
    <citation type="submission" date="2016-11" db="UniProtKB">
        <authorList>
            <consortium name="WormBaseParasite"/>
        </authorList>
    </citation>
    <scope>IDENTIFICATION</scope>
</reference>
<proteinExistence type="predicted"/>
<accession>A0A1I7S9Z7</accession>
<name>A0A1I7S9Z7_BURXY</name>
<evidence type="ECO:0000256" key="1">
    <source>
        <dbReference type="SAM" id="MobiDB-lite"/>
    </source>
</evidence>
<evidence type="ECO:0000313" key="3">
    <source>
        <dbReference type="WBParaSite" id="BXY_0984400.1"/>
    </source>
</evidence>
<protein>
    <submittedName>
        <fullName evidence="3">Uncharacterized protein</fullName>
    </submittedName>
</protein>
<feature type="compositionally biased region" description="Polar residues" evidence="1">
    <location>
        <begin position="94"/>
        <end position="108"/>
    </location>
</feature>
<feature type="region of interest" description="Disordered" evidence="1">
    <location>
        <begin position="90"/>
        <end position="317"/>
    </location>
</feature>
<feature type="compositionally biased region" description="Polar residues" evidence="1">
    <location>
        <begin position="207"/>
        <end position="228"/>
    </location>
</feature>
<feature type="compositionally biased region" description="Polar residues" evidence="1">
    <location>
        <begin position="119"/>
        <end position="130"/>
    </location>
</feature>
<dbReference type="AlphaFoldDB" id="A0A1I7S9Z7"/>
<dbReference type="Proteomes" id="UP000095284">
    <property type="component" value="Unplaced"/>
</dbReference>
<sequence>MLWFILIHEALETSYLLFRIFRIIASSIKFATTSSTLLSPMAPKSAVTSPVQKSPPCHFPSASDLEEQLSNLAVQCQPQEHAEAEKIELKTSRKSSTVTVADQQPNSSKAEESRDDGVFSQSMVQESFVLSQPPVPRRRQASEGMENQRERASTSELLRATSKTLPLPPKSQLNQDLSKRASPCPSTSSSIVDELPPQVPPRRSSREYGSQNLYHQTTGPTVDNRSPSPRSPAVLKTQNGENIAPPRPPKPPGMSRFPSLASVRSPLPAMEEEGDQKAPPLPPKPSQKRKTSEMKVKVVDQIYDAPPLPPKPALKLK</sequence>
<organism evidence="2 3">
    <name type="scientific">Bursaphelenchus xylophilus</name>
    <name type="common">Pinewood nematode worm</name>
    <name type="synonym">Aphelenchoides xylophilus</name>
    <dbReference type="NCBI Taxonomy" id="6326"/>
    <lineage>
        <taxon>Eukaryota</taxon>
        <taxon>Metazoa</taxon>
        <taxon>Ecdysozoa</taxon>
        <taxon>Nematoda</taxon>
        <taxon>Chromadorea</taxon>
        <taxon>Rhabditida</taxon>
        <taxon>Tylenchina</taxon>
        <taxon>Tylenchomorpha</taxon>
        <taxon>Aphelenchoidea</taxon>
        <taxon>Aphelenchoididae</taxon>
        <taxon>Bursaphelenchus</taxon>
    </lineage>
</organism>
<feature type="compositionally biased region" description="Pro residues" evidence="1">
    <location>
        <begin position="306"/>
        <end position="317"/>
    </location>
</feature>
<dbReference type="WBParaSite" id="BXY_0984400.1">
    <property type="protein sequence ID" value="BXY_0984400.1"/>
    <property type="gene ID" value="BXY_0984400"/>
</dbReference>